<evidence type="ECO:0000313" key="2">
    <source>
        <dbReference type="Proteomes" id="UP001157502"/>
    </source>
</evidence>
<dbReference type="EMBL" id="CM055733">
    <property type="protein sequence ID" value="KAJ8009798.1"/>
    <property type="molecule type" value="Genomic_DNA"/>
</dbReference>
<name>A0ACC2H1N5_DALPE</name>
<keyword evidence="2" id="KW-1185">Reference proteome</keyword>
<evidence type="ECO:0000313" key="1">
    <source>
        <dbReference type="EMBL" id="KAJ8009798.1"/>
    </source>
</evidence>
<proteinExistence type="predicted"/>
<accession>A0ACC2H1N5</accession>
<sequence>MAETKVVQTGPQCERRGGHAIRGKTEKVHRRPRRDLAEAARWTLEGFLVFRYSLDKLITRRPRTCLSHRSSTGTCPLRRPTLTGAMRHNDPAQDPGSGIFAEQRPVLLQATADRGPWWRV</sequence>
<dbReference type="Proteomes" id="UP001157502">
    <property type="component" value="Chromosome 6"/>
</dbReference>
<comment type="caution">
    <text evidence="1">The sequence shown here is derived from an EMBL/GenBank/DDBJ whole genome shotgun (WGS) entry which is preliminary data.</text>
</comment>
<protein>
    <submittedName>
        <fullName evidence="1">Uncharacterized protein</fullName>
    </submittedName>
</protein>
<organism evidence="1 2">
    <name type="scientific">Dallia pectoralis</name>
    <name type="common">Alaska blackfish</name>
    <dbReference type="NCBI Taxonomy" id="75939"/>
    <lineage>
        <taxon>Eukaryota</taxon>
        <taxon>Metazoa</taxon>
        <taxon>Chordata</taxon>
        <taxon>Craniata</taxon>
        <taxon>Vertebrata</taxon>
        <taxon>Euteleostomi</taxon>
        <taxon>Actinopterygii</taxon>
        <taxon>Neopterygii</taxon>
        <taxon>Teleostei</taxon>
        <taxon>Protacanthopterygii</taxon>
        <taxon>Esociformes</taxon>
        <taxon>Umbridae</taxon>
        <taxon>Dallia</taxon>
    </lineage>
</organism>
<reference evidence="1" key="1">
    <citation type="submission" date="2021-05" db="EMBL/GenBank/DDBJ databases">
        <authorList>
            <person name="Pan Q."/>
            <person name="Jouanno E."/>
            <person name="Zahm M."/>
            <person name="Klopp C."/>
            <person name="Cabau C."/>
            <person name="Louis A."/>
            <person name="Berthelot C."/>
            <person name="Parey E."/>
            <person name="Roest Crollius H."/>
            <person name="Montfort J."/>
            <person name="Robinson-Rechavi M."/>
            <person name="Bouchez O."/>
            <person name="Lampietro C."/>
            <person name="Lopez Roques C."/>
            <person name="Donnadieu C."/>
            <person name="Postlethwait J."/>
            <person name="Bobe J."/>
            <person name="Dillon D."/>
            <person name="Chandos A."/>
            <person name="von Hippel F."/>
            <person name="Guiguen Y."/>
        </authorList>
    </citation>
    <scope>NUCLEOTIDE SEQUENCE</scope>
    <source>
        <strain evidence="1">YG-Jan2019</strain>
    </source>
</reference>
<gene>
    <name evidence="1" type="ORF">DPEC_G00067950</name>
</gene>